<dbReference type="AlphaFoldDB" id="A0A4S2H3M1"/>
<organism evidence="1 2">
    <name type="scientific">Marinicauda algicola</name>
    <dbReference type="NCBI Taxonomy" id="2029849"/>
    <lineage>
        <taxon>Bacteria</taxon>
        <taxon>Pseudomonadati</taxon>
        <taxon>Pseudomonadota</taxon>
        <taxon>Alphaproteobacteria</taxon>
        <taxon>Maricaulales</taxon>
        <taxon>Maricaulaceae</taxon>
        <taxon>Marinicauda</taxon>
    </lineage>
</organism>
<dbReference type="OrthoDB" id="9790745at2"/>
<gene>
    <name evidence="1" type="ORF">E5163_03580</name>
</gene>
<evidence type="ECO:0000313" key="1">
    <source>
        <dbReference type="EMBL" id="TGY90217.1"/>
    </source>
</evidence>
<evidence type="ECO:0000313" key="2">
    <source>
        <dbReference type="Proteomes" id="UP000308054"/>
    </source>
</evidence>
<dbReference type="Pfam" id="PF22752">
    <property type="entry name" value="DUF488-N3i"/>
    <property type="match status" value="1"/>
</dbReference>
<dbReference type="RefSeq" id="WP_135994715.1">
    <property type="nucleotide sequence ID" value="NZ_CP071057.1"/>
</dbReference>
<sequence length="120" mass="13985">MTLTTKRIYDEASEEDGTRVLVDRLWPRGIKKEDARIDYWLKELAPSHDLRKRYHGSGEDFEDFVEAYRAELDEPSEEAEEALETLKDLARDGDVTLLYAAKDREKNNAEALKRILAERL</sequence>
<dbReference type="Proteomes" id="UP000308054">
    <property type="component" value="Unassembled WGS sequence"/>
</dbReference>
<proteinExistence type="predicted"/>
<dbReference type="InterPro" id="IPR052552">
    <property type="entry name" value="YeaO-like"/>
</dbReference>
<protein>
    <submittedName>
        <fullName evidence="1">DUF488 family protein</fullName>
    </submittedName>
</protein>
<comment type="caution">
    <text evidence="1">The sequence shown here is derived from an EMBL/GenBank/DDBJ whole genome shotgun (WGS) entry which is preliminary data.</text>
</comment>
<dbReference type="PANTHER" id="PTHR36849:SF1">
    <property type="entry name" value="CYTOPLASMIC PROTEIN"/>
    <property type="match status" value="1"/>
</dbReference>
<dbReference type="EMBL" id="SRXW01000001">
    <property type="protein sequence ID" value="TGY90217.1"/>
    <property type="molecule type" value="Genomic_DNA"/>
</dbReference>
<reference evidence="1 2" key="1">
    <citation type="journal article" date="2017" name="Int. J. Syst. Evol. Microbiol.">
        <title>Marinicauda algicola sp. nov., isolated from a marine red alga Rhodosorus marinus.</title>
        <authorList>
            <person name="Jeong S.E."/>
            <person name="Jeon S.H."/>
            <person name="Chun B.H."/>
            <person name="Kim D.W."/>
            <person name="Jeon C.O."/>
        </authorList>
    </citation>
    <scope>NUCLEOTIDE SEQUENCE [LARGE SCALE GENOMIC DNA]</scope>
    <source>
        <strain evidence="1 2">JCM 31718</strain>
    </source>
</reference>
<name>A0A4S2H3M1_9PROT</name>
<keyword evidence="2" id="KW-1185">Reference proteome</keyword>
<dbReference type="PANTHER" id="PTHR36849">
    <property type="entry name" value="CYTOPLASMIC PROTEIN-RELATED"/>
    <property type="match status" value="1"/>
</dbReference>
<accession>A0A4S2H3M1</accession>